<comment type="caution">
    <text evidence="2">The sequence shown here is derived from an EMBL/GenBank/DDBJ whole genome shotgun (WGS) entry which is preliminary data.</text>
</comment>
<dbReference type="PROSITE" id="PS50097">
    <property type="entry name" value="BTB"/>
    <property type="match status" value="1"/>
</dbReference>
<evidence type="ECO:0000313" key="3">
    <source>
        <dbReference type="Proteomes" id="UP000789342"/>
    </source>
</evidence>
<evidence type="ECO:0000313" key="2">
    <source>
        <dbReference type="EMBL" id="CAG8570852.1"/>
    </source>
</evidence>
<proteinExistence type="predicted"/>
<dbReference type="SMART" id="SM00225">
    <property type="entry name" value="BTB"/>
    <property type="match status" value="1"/>
</dbReference>
<protein>
    <submittedName>
        <fullName evidence="2">8960_t:CDS:1</fullName>
    </submittedName>
</protein>
<dbReference type="EMBL" id="CAJVPV010004316">
    <property type="protein sequence ID" value="CAG8570852.1"/>
    <property type="molecule type" value="Genomic_DNA"/>
</dbReference>
<organism evidence="2 3">
    <name type="scientific">Acaulospora morrowiae</name>
    <dbReference type="NCBI Taxonomy" id="94023"/>
    <lineage>
        <taxon>Eukaryota</taxon>
        <taxon>Fungi</taxon>
        <taxon>Fungi incertae sedis</taxon>
        <taxon>Mucoromycota</taxon>
        <taxon>Glomeromycotina</taxon>
        <taxon>Glomeromycetes</taxon>
        <taxon>Diversisporales</taxon>
        <taxon>Acaulosporaceae</taxon>
        <taxon>Acaulospora</taxon>
    </lineage>
</organism>
<dbReference type="AlphaFoldDB" id="A0A9N9G1G0"/>
<dbReference type="SUPFAM" id="SSF54695">
    <property type="entry name" value="POZ domain"/>
    <property type="match status" value="1"/>
</dbReference>
<reference evidence="2" key="1">
    <citation type="submission" date="2021-06" db="EMBL/GenBank/DDBJ databases">
        <authorList>
            <person name="Kallberg Y."/>
            <person name="Tangrot J."/>
            <person name="Rosling A."/>
        </authorList>
    </citation>
    <scope>NUCLEOTIDE SEQUENCE</scope>
    <source>
        <strain evidence="2">CL551</strain>
    </source>
</reference>
<keyword evidence="3" id="KW-1185">Reference proteome</keyword>
<dbReference type="Proteomes" id="UP000789342">
    <property type="component" value="Unassembled WGS sequence"/>
</dbReference>
<name>A0A9N9G1G0_9GLOM</name>
<accession>A0A9N9G1G0</accession>
<sequence length="348" mass="40295">MASRKVSYLELELTDVDKFSRIVCSPPFAKETLNDRYRYWQLVIRPKESECTIYIEALDGAEDPDIVDSFIKLRRFFRITVKDLDGNDIAPERNVNALVKIFSRSSLCGIVVVGIEMVSTKFDPRVDKVNLMNMMKYIEPLSKDYTITEELSDQIDVVLGPALDVKFKVQNHPLFASSKILSKLSPYLIDSFEKQDQGSRSGLTDEKGRESKGPFRHIYQEIDIDERFSYNSILCMVQIAYTGNITTSVRPEHMEEILLLSNQFQIPALEAPLFRMLDDVNIYNAAELYFGYSWMLPKMKNKLKRYIIGNFSQIIKTDAYNNLLKNHKRYPMFLEMYEEILINLCSSG</sequence>
<dbReference type="Gene3D" id="3.30.710.10">
    <property type="entry name" value="Potassium Channel Kv1.1, Chain A"/>
    <property type="match status" value="1"/>
</dbReference>
<dbReference type="InterPro" id="IPR000210">
    <property type="entry name" value="BTB/POZ_dom"/>
</dbReference>
<dbReference type="OrthoDB" id="6359816at2759"/>
<dbReference type="Pfam" id="PF00651">
    <property type="entry name" value="BTB"/>
    <property type="match status" value="1"/>
</dbReference>
<evidence type="ECO:0000259" key="1">
    <source>
        <dbReference type="PROSITE" id="PS50097"/>
    </source>
</evidence>
<dbReference type="InterPro" id="IPR011333">
    <property type="entry name" value="SKP1/BTB/POZ_sf"/>
</dbReference>
<gene>
    <name evidence="2" type="ORF">AMORRO_LOCUS6460</name>
</gene>
<dbReference type="CDD" id="cd18186">
    <property type="entry name" value="BTB_POZ_ZBTB_KLHL-like"/>
    <property type="match status" value="1"/>
</dbReference>
<feature type="domain" description="BTB" evidence="1">
    <location>
        <begin position="163"/>
        <end position="249"/>
    </location>
</feature>